<keyword evidence="2" id="KW-0472">Membrane</keyword>
<dbReference type="OrthoDB" id="10655064at2759"/>
<feature type="transmembrane region" description="Helical" evidence="2">
    <location>
        <begin position="45"/>
        <end position="65"/>
    </location>
</feature>
<reference evidence="3 4" key="1">
    <citation type="submission" date="2019-06" db="EMBL/GenBank/DDBJ databases">
        <title>Genome Sequence of the Brown Rot Fungal Pathogen Monilinia laxa.</title>
        <authorList>
            <person name="De Miccolis Angelini R.M."/>
            <person name="Landi L."/>
            <person name="Abate D."/>
            <person name="Pollastro S."/>
            <person name="Romanazzi G."/>
            <person name="Faretra F."/>
        </authorList>
    </citation>
    <scope>NUCLEOTIDE SEQUENCE [LARGE SCALE GENOMIC DNA]</scope>
    <source>
        <strain evidence="3 4">Mlax316</strain>
    </source>
</reference>
<evidence type="ECO:0000313" key="4">
    <source>
        <dbReference type="Proteomes" id="UP000326757"/>
    </source>
</evidence>
<feature type="compositionally biased region" description="Low complexity" evidence="1">
    <location>
        <begin position="136"/>
        <end position="149"/>
    </location>
</feature>
<feature type="region of interest" description="Disordered" evidence="1">
    <location>
        <begin position="108"/>
        <end position="169"/>
    </location>
</feature>
<comment type="caution">
    <text evidence="3">The sequence shown here is derived from an EMBL/GenBank/DDBJ whole genome shotgun (WGS) entry which is preliminary data.</text>
</comment>
<dbReference type="AlphaFoldDB" id="A0A5N6JU74"/>
<evidence type="ECO:0000256" key="2">
    <source>
        <dbReference type="SAM" id="Phobius"/>
    </source>
</evidence>
<accession>A0A5N6JU74</accession>
<dbReference type="EMBL" id="VIGI01000012">
    <property type="protein sequence ID" value="KAB8292917.1"/>
    <property type="molecule type" value="Genomic_DNA"/>
</dbReference>
<sequence length="243" mass="27548">MAIENPTTTTDITAEYPSSSPLTFITHTPEQEGLVTPPYISPTNMALILLWAALIIMLAILWYHVTFSVSGVATRWNPREYQYRVPTGEEASLLQVARSLEEAALLQVQDLPEERAPDSDAGSTWANESEDEEVDTNTNCNTNQGGNRNASPSTKSEVAGPFNGSLDPVPDRRIIEDGVDITTTEQDNINIRRLEEYNDVERWRLNIGILDEAERERVHWYAEWMRTQAHWGLAHSPSDFWYR</sequence>
<dbReference type="Proteomes" id="UP000326757">
    <property type="component" value="Unassembled WGS sequence"/>
</dbReference>
<evidence type="ECO:0000256" key="1">
    <source>
        <dbReference type="SAM" id="MobiDB-lite"/>
    </source>
</evidence>
<keyword evidence="2" id="KW-1133">Transmembrane helix</keyword>
<organism evidence="3 4">
    <name type="scientific">Monilinia laxa</name>
    <name type="common">Brown rot fungus</name>
    <name type="synonym">Sclerotinia laxa</name>
    <dbReference type="NCBI Taxonomy" id="61186"/>
    <lineage>
        <taxon>Eukaryota</taxon>
        <taxon>Fungi</taxon>
        <taxon>Dikarya</taxon>
        <taxon>Ascomycota</taxon>
        <taxon>Pezizomycotina</taxon>
        <taxon>Leotiomycetes</taxon>
        <taxon>Helotiales</taxon>
        <taxon>Sclerotiniaceae</taxon>
        <taxon>Monilinia</taxon>
    </lineage>
</organism>
<proteinExistence type="predicted"/>
<gene>
    <name evidence="3" type="ORF">EYC80_007282</name>
</gene>
<protein>
    <submittedName>
        <fullName evidence="3">Uncharacterized protein</fullName>
    </submittedName>
</protein>
<evidence type="ECO:0000313" key="3">
    <source>
        <dbReference type="EMBL" id="KAB8292917.1"/>
    </source>
</evidence>
<keyword evidence="4" id="KW-1185">Reference proteome</keyword>
<name>A0A5N6JU74_MONLA</name>
<keyword evidence="2" id="KW-0812">Transmembrane</keyword>